<evidence type="ECO:0000256" key="1">
    <source>
        <dbReference type="ARBA" id="ARBA00022630"/>
    </source>
</evidence>
<keyword evidence="1" id="KW-0285">Flavoprotein</keyword>
<dbReference type="PRINTS" id="PR00469">
    <property type="entry name" value="PNDRDTASEII"/>
</dbReference>
<accession>L7LER8</accession>
<dbReference type="InterPro" id="IPR050097">
    <property type="entry name" value="Ferredoxin-NADP_redctase_2"/>
</dbReference>
<dbReference type="Proteomes" id="UP000035083">
    <property type="component" value="Unassembled WGS sequence"/>
</dbReference>
<dbReference type="Gene3D" id="3.50.50.60">
    <property type="entry name" value="FAD/NAD(P)-binding domain"/>
    <property type="match status" value="2"/>
</dbReference>
<keyword evidence="6" id="KW-1185">Reference proteome</keyword>
<name>L7LER8_9ACTN</name>
<organism evidence="5 6">
    <name type="scientific">Gordonia sihwensis NBRC 108236</name>
    <dbReference type="NCBI Taxonomy" id="1223544"/>
    <lineage>
        <taxon>Bacteria</taxon>
        <taxon>Bacillati</taxon>
        <taxon>Actinomycetota</taxon>
        <taxon>Actinomycetes</taxon>
        <taxon>Mycobacteriales</taxon>
        <taxon>Gordoniaceae</taxon>
        <taxon>Gordonia</taxon>
    </lineage>
</organism>
<comment type="caution">
    <text evidence="5">The sequence shown here is derived from an EMBL/GenBank/DDBJ whole genome shotgun (WGS) entry which is preliminary data.</text>
</comment>
<reference evidence="5 6" key="1">
    <citation type="submission" date="2012-12" db="EMBL/GenBank/DDBJ databases">
        <title>Whole genome shotgun sequence of Gordonia sihwensis NBRC 108236.</title>
        <authorList>
            <person name="Yoshida I."/>
            <person name="Hosoyama A."/>
            <person name="Tsuchikane K."/>
            <person name="Ando Y."/>
            <person name="Baba S."/>
            <person name="Ohji S."/>
            <person name="Hamada M."/>
            <person name="Tamura T."/>
            <person name="Yamazoe A."/>
            <person name="Yamazaki S."/>
            <person name="Fujita N."/>
        </authorList>
    </citation>
    <scope>NUCLEOTIDE SEQUENCE [LARGE SCALE GENOMIC DNA]</scope>
    <source>
        <strain evidence="5 6">NBRC 108236</strain>
    </source>
</reference>
<dbReference type="InterPro" id="IPR036188">
    <property type="entry name" value="FAD/NAD-bd_sf"/>
</dbReference>
<dbReference type="eggNOG" id="COG0492">
    <property type="taxonomic scope" value="Bacteria"/>
</dbReference>
<evidence type="ECO:0000259" key="4">
    <source>
        <dbReference type="Pfam" id="PF07992"/>
    </source>
</evidence>
<protein>
    <submittedName>
        <fullName evidence="5">Putative oxidoreductase</fullName>
    </submittedName>
</protein>
<dbReference type="AlphaFoldDB" id="L7LER8"/>
<keyword evidence="2" id="KW-0560">Oxidoreductase</keyword>
<dbReference type="PRINTS" id="PR00368">
    <property type="entry name" value="FADPNR"/>
</dbReference>
<evidence type="ECO:0000256" key="3">
    <source>
        <dbReference type="ARBA" id="ARBA00048132"/>
    </source>
</evidence>
<dbReference type="InterPro" id="IPR023753">
    <property type="entry name" value="FAD/NAD-binding_dom"/>
</dbReference>
<dbReference type="Pfam" id="PF07992">
    <property type="entry name" value="Pyr_redox_2"/>
    <property type="match status" value="1"/>
</dbReference>
<proteinExistence type="predicted"/>
<evidence type="ECO:0000313" key="5">
    <source>
        <dbReference type="EMBL" id="GAC59620.1"/>
    </source>
</evidence>
<evidence type="ECO:0000313" key="6">
    <source>
        <dbReference type="Proteomes" id="UP000035083"/>
    </source>
</evidence>
<dbReference type="GO" id="GO:0004791">
    <property type="term" value="F:thioredoxin-disulfide reductase (NADPH) activity"/>
    <property type="evidence" value="ECO:0007669"/>
    <property type="project" value="UniProtKB-EC"/>
</dbReference>
<dbReference type="EMBL" id="BANU01000003">
    <property type="protein sequence ID" value="GAC59620.1"/>
    <property type="molecule type" value="Genomic_DNA"/>
</dbReference>
<comment type="catalytic activity">
    <reaction evidence="3">
        <text>[thioredoxin]-dithiol + NADP(+) = [thioredoxin]-disulfide + NADPH + H(+)</text>
        <dbReference type="Rhea" id="RHEA:20345"/>
        <dbReference type="Rhea" id="RHEA-COMP:10698"/>
        <dbReference type="Rhea" id="RHEA-COMP:10700"/>
        <dbReference type="ChEBI" id="CHEBI:15378"/>
        <dbReference type="ChEBI" id="CHEBI:29950"/>
        <dbReference type="ChEBI" id="CHEBI:50058"/>
        <dbReference type="ChEBI" id="CHEBI:57783"/>
        <dbReference type="ChEBI" id="CHEBI:58349"/>
        <dbReference type="EC" id="1.8.1.9"/>
    </reaction>
</comment>
<feature type="domain" description="FAD/NAD(P)-binding" evidence="4">
    <location>
        <begin position="25"/>
        <end position="299"/>
    </location>
</feature>
<dbReference type="PANTHER" id="PTHR48105">
    <property type="entry name" value="THIOREDOXIN REDUCTASE 1-RELATED-RELATED"/>
    <property type="match status" value="1"/>
</dbReference>
<dbReference type="SUPFAM" id="SSF51905">
    <property type="entry name" value="FAD/NAD(P)-binding domain"/>
    <property type="match status" value="1"/>
</dbReference>
<evidence type="ECO:0000256" key="2">
    <source>
        <dbReference type="ARBA" id="ARBA00023002"/>
    </source>
</evidence>
<sequence>MRYLQYRAYGRSMTNSREAGPNRQYDVLIAGGGPAGLGAAVTLGRSLRTVLVVDAGEQRNRPAEAAHNVLGREGTAPTDLLAAGRAEAAGYGAEIFEGTVLSAERISGGFTLSLSSGETVGACRVLLATGAVDELPAIEGLAAGWGRRVLHCPYCHGWEVRGRRIGVVATSPMAEHQALLFRQLSEHVTVFDHESVLGAQARERLTGMDVPIVDGRVDRVLTDGDRVRSVRVAGAAHEVDAVAVATRVHARGELFQTLGGRVSDHPFGTYIETDATGRTAVDGVWAAGNARDPMAMVGAAAASGVAAGAAINADLVDEAVRRAVGAEPRVEKCRVQE</sequence>
<gene>
    <name evidence="5" type="ORF">GSI01S_03_00800</name>
</gene>